<dbReference type="AlphaFoldDB" id="A0AAU7WN27"/>
<name>A0AAU7WN27_9PSED</name>
<protein>
    <submittedName>
        <fullName evidence="1">Uncharacterized protein</fullName>
    </submittedName>
</protein>
<sequence length="155" mass="17777">MPTETQHLEQRVAALQSDLNERDQRTDDLQFQLKDREGSRRDWFEEAQRLQAQLAERDALLTEVIGDVHFVIASDVRQRIEAALCASAVPSAPVERDERAEFEAWARTGIDPLVDGDFRWVDSTQAYYWASTRSMWASWQARAALDKSTEGASYE</sequence>
<dbReference type="RefSeq" id="WP_350403424.1">
    <property type="nucleotide sequence ID" value="NZ_CP158490.1"/>
</dbReference>
<gene>
    <name evidence="1" type="ORF">ABCR88_21010</name>
</gene>
<accession>A0AAU7WN27</accession>
<proteinExistence type="predicted"/>
<evidence type="ECO:0000313" key="1">
    <source>
        <dbReference type="EMBL" id="XBY21979.1"/>
    </source>
</evidence>
<organism evidence="1">
    <name type="scientific">Pseudomonas sp. W17</name>
    <dbReference type="NCBI Taxonomy" id="3144407"/>
    <lineage>
        <taxon>Bacteria</taxon>
        <taxon>Pseudomonadati</taxon>
        <taxon>Pseudomonadota</taxon>
        <taxon>Gammaproteobacteria</taxon>
        <taxon>Pseudomonadales</taxon>
        <taxon>Pseudomonadaceae</taxon>
        <taxon>Pseudomonas</taxon>
    </lineage>
</organism>
<dbReference type="EMBL" id="CP158490">
    <property type="protein sequence ID" value="XBY21979.1"/>
    <property type="molecule type" value="Genomic_DNA"/>
</dbReference>
<reference evidence="1" key="1">
    <citation type="submission" date="2024-06" db="EMBL/GenBank/DDBJ databases">
        <authorList>
            <person name="Wu L."/>
        </authorList>
    </citation>
    <scope>NUCLEOTIDE SEQUENCE</scope>
    <source>
        <strain evidence="1">W17</strain>
    </source>
</reference>